<dbReference type="PANTHER" id="PTHR11067:SF9">
    <property type="entry name" value="INOSINE TRIPHOSPHATE PYROPHOSPHATASE"/>
    <property type="match status" value="1"/>
</dbReference>
<organism evidence="3 4">
    <name type="scientific">Candidatus Doudnabacteria bacterium CG10_big_fil_rev_8_21_14_0_10_41_10</name>
    <dbReference type="NCBI Taxonomy" id="1974551"/>
    <lineage>
        <taxon>Bacteria</taxon>
        <taxon>Candidatus Doudnaibacteriota</taxon>
    </lineage>
</organism>
<protein>
    <submittedName>
        <fullName evidence="3">Non-canonical purine NTP pyrophosphatase</fullName>
    </submittedName>
</protein>
<keyword evidence="2" id="KW-0378">Hydrolase</keyword>
<dbReference type="AlphaFoldDB" id="A0A2H0VDP4"/>
<name>A0A2H0VDP4_9BACT</name>
<evidence type="ECO:0000313" key="4">
    <source>
        <dbReference type="Proteomes" id="UP000230557"/>
    </source>
</evidence>
<reference evidence="4" key="1">
    <citation type="submission" date="2017-09" db="EMBL/GenBank/DDBJ databases">
        <title>Depth-based differentiation of microbial function through sediment-hosted aquifers and enrichment of novel symbionts in the deep terrestrial subsurface.</title>
        <authorList>
            <person name="Probst A.J."/>
            <person name="Ladd B."/>
            <person name="Jarett J.K."/>
            <person name="Geller-Mcgrath D.E."/>
            <person name="Sieber C.M.K."/>
            <person name="Emerson J.B."/>
            <person name="Anantharaman K."/>
            <person name="Thomas B.C."/>
            <person name="Malmstrom R."/>
            <person name="Stieglmeier M."/>
            <person name="Klingl A."/>
            <person name="Woyke T."/>
            <person name="Ryan C.M."/>
            <person name="Banfield J.F."/>
        </authorList>
    </citation>
    <scope>NUCLEOTIDE SEQUENCE [LARGE SCALE GENOMIC DNA]</scope>
</reference>
<dbReference type="GO" id="GO:0005829">
    <property type="term" value="C:cytosol"/>
    <property type="evidence" value="ECO:0007669"/>
    <property type="project" value="TreeGrafter"/>
</dbReference>
<accession>A0A2H0VDP4</accession>
<dbReference type="Gene3D" id="3.90.950.10">
    <property type="match status" value="1"/>
</dbReference>
<dbReference type="Pfam" id="PF01725">
    <property type="entry name" value="Ham1p_like"/>
    <property type="match status" value="1"/>
</dbReference>
<evidence type="ECO:0000313" key="3">
    <source>
        <dbReference type="EMBL" id="PIR97215.1"/>
    </source>
</evidence>
<dbReference type="GO" id="GO:0009143">
    <property type="term" value="P:nucleoside triphosphate catabolic process"/>
    <property type="evidence" value="ECO:0007669"/>
    <property type="project" value="InterPro"/>
</dbReference>
<dbReference type="EMBL" id="PFAJ01000035">
    <property type="protein sequence ID" value="PIR97215.1"/>
    <property type="molecule type" value="Genomic_DNA"/>
</dbReference>
<evidence type="ECO:0000256" key="2">
    <source>
        <dbReference type="ARBA" id="ARBA00022801"/>
    </source>
</evidence>
<dbReference type="InterPro" id="IPR029001">
    <property type="entry name" value="ITPase-like_fam"/>
</dbReference>
<comment type="similarity">
    <text evidence="1">Belongs to the HAM1 NTPase family.</text>
</comment>
<dbReference type="SUPFAM" id="SSF52972">
    <property type="entry name" value="ITPase-like"/>
    <property type="match status" value="1"/>
</dbReference>
<proteinExistence type="inferred from homology"/>
<dbReference type="Proteomes" id="UP000230557">
    <property type="component" value="Unassembled WGS sequence"/>
</dbReference>
<evidence type="ECO:0000256" key="1">
    <source>
        <dbReference type="ARBA" id="ARBA00008023"/>
    </source>
</evidence>
<gene>
    <name evidence="3" type="ORF">COT91_02475</name>
</gene>
<dbReference type="CDD" id="cd00515">
    <property type="entry name" value="HAM1"/>
    <property type="match status" value="1"/>
</dbReference>
<comment type="caution">
    <text evidence="3">The sequence shown here is derived from an EMBL/GenBank/DDBJ whole genome shotgun (WGS) entry which is preliminary data.</text>
</comment>
<sequence length="201" mass="22714">MRKKFLLGTGNPTKIEHYKSFLSDLNYDILTLNDVSIADQPEETGKTFEENAVIKADYYYKKTGLPVIADDAGFEIPALNNFPGVLSGRFFGGKRLTDSEIIAGILEKMKGLAGDERKGRFRVVIALKLSDTVIHTESGAIEGHVPETPLDKEAHHFPYRSLLFVDKLNKWFYDVTEEEEDRLGYRKAAVNKLMRILDNTV</sequence>
<dbReference type="InterPro" id="IPR002637">
    <property type="entry name" value="RdgB/HAM1"/>
</dbReference>
<dbReference type="PANTHER" id="PTHR11067">
    <property type="entry name" value="INOSINE TRIPHOSPHATE PYROPHOSPHATASE/HAM1 PROTEIN"/>
    <property type="match status" value="1"/>
</dbReference>
<dbReference type="GO" id="GO:0047429">
    <property type="term" value="F:nucleoside triphosphate diphosphatase activity"/>
    <property type="evidence" value="ECO:0007669"/>
    <property type="project" value="InterPro"/>
</dbReference>